<reference evidence="4 5" key="1">
    <citation type="journal article" date="2016" name="Appl. Environ. Microbiol.">
        <title>Function and Phylogeny of Bacterial Butyryl Coenzyme A:Acetate Transferases and Their Diversity in the Proximal Colon of Swine.</title>
        <authorList>
            <person name="Trachsel J."/>
            <person name="Bayles D.O."/>
            <person name="Looft T."/>
            <person name="Levine U.Y."/>
            <person name="Allen H.K."/>
        </authorList>
    </citation>
    <scope>NUCLEOTIDE SEQUENCE [LARGE SCALE GENOMIC DNA]</scope>
    <source>
        <strain evidence="4 5">68-3-10</strain>
    </source>
</reference>
<dbReference type="RefSeq" id="WP_075711690.1">
    <property type="nucleotide sequence ID" value="NZ_MJIE01000001.1"/>
</dbReference>
<keyword evidence="3" id="KW-0411">Iron-sulfur</keyword>
<name>A0A1Q9JEP2_9FIRM</name>
<dbReference type="AlphaFoldDB" id="A0A1Q9JEP2"/>
<dbReference type="STRING" id="1261640.BHK98_00325"/>
<keyword evidence="3" id="KW-0408">Iron</keyword>
<comment type="cofactor">
    <cofactor evidence="1">
        <name>[4Fe-4S] cluster</name>
        <dbReference type="ChEBI" id="CHEBI:49883"/>
    </cofactor>
</comment>
<comment type="similarity">
    <text evidence="2">Belongs to the FldB/FldC dehydratase alpha/beta subunit family.</text>
</comment>
<comment type="caution">
    <text evidence="4">The sequence shown here is derived from an EMBL/GenBank/DDBJ whole genome shotgun (WGS) entry which is preliminary data.</text>
</comment>
<evidence type="ECO:0000313" key="5">
    <source>
        <dbReference type="Proteomes" id="UP000187404"/>
    </source>
</evidence>
<gene>
    <name evidence="4" type="ORF">BHK98_00325</name>
</gene>
<sequence>MNDTVRKFGGKMTELVRSEHPVAARKTLALVFRAYGDAVRFSSGGELLPARRYVMGFCNKKMAASIARPERAAVVSLFTPCEIFEALGIPVMVPEGLSCYMTASGCDRVFLEKAEECGVPETLCSYHKMLIGMAETGVLPKPRMIVNTTMVCDANQLSFRYLAEYFDVPHLVLDVPDACSAGNIRYLSDQLRSMKDFVEKHSGRALDEGKFRRTMLRASETLENYRRCLSLKSVRYESIRMTYHMMDALALHPFLGTEEGLKYTEMLKKQLARLPLLQPGEKRRSRILWVHMMPYWQDSISDMFRYHADAEVVCCDVTFDNYSVLDPEQPYESLARQMLQNSLNGPSERRIRRVLKLAQKMEIDGIVYFCHWGCKQTLGASAMAKEAFERAGFPTLVLDGDGCDTRNVQDGQMMTRMGAFLEQLEALR</sequence>
<dbReference type="OrthoDB" id="9810278at2"/>
<dbReference type="Proteomes" id="UP000187404">
    <property type="component" value="Unassembled WGS sequence"/>
</dbReference>
<dbReference type="Gene3D" id="3.40.50.11890">
    <property type="match status" value="1"/>
</dbReference>
<dbReference type="InterPro" id="IPR010327">
    <property type="entry name" value="FldB/FldC_alpha/beta"/>
</dbReference>
<dbReference type="GO" id="GO:0016836">
    <property type="term" value="F:hydro-lyase activity"/>
    <property type="evidence" value="ECO:0007669"/>
    <property type="project" value="UniProtKB-ARBA"/>
</dbReference>
<evidence type="ECO:0000313" key="4">
    <source>
        <dbReference type="EMBL" id="OLR54669.1"/>
    </source>
</evidence>
<dbReference type="Gene3D" id="3.40.50.11900">
    <property type="match status" value="1"/>
</dbReference>
<evidence type="ECO:0000256" key="1">
    <source>
        <dbReference type="ARBA" id="ARBA00001966"/>
    </source>
</evidence>
<dbReference type="EMBL" id="MJIE01000001">
    <property type="protein sequence ID" value="OLR54669.1"/>
    <property type="molecule type" value="Genomic_DNA"/>
</dbReference>
<protein>
    <recommendedName>
        <fullName evidence="6">2-hydroxyglutaryl-CoA dehydratase</fullName>
    </recommendedName>
</protein>
<dbReference type="PANTHER" id="PTHR30548">
    <property type="entry name" value="2-HYDROXYGLUTARYL-COA DEHYDRATASE, D-COMPONENT-RELATED"/>
    <property type="match status" value="1"/>
</dbReference>
<evidence type="ECO:0008006" key="6">
    <source>
        <dbReference type="Google" id="ProtNLM"/>
    </source>
</evidence>
<dbReference type="Pfam" id="PF06050">
    <property type="entry name" value="HGD-D"/>
    <property type="match status" value="1"/>
</dbReference>
<dbReference type="GO" id="GO:0051536">
    <property type="term" value="F:iron-sulfur cluster binding"/>
    <property type="evidence" value="ECO:0007669"/>
    <property type="project" value="UniProtKB-KW"/>
</dbReference>
<keyword evidence="3" id="KW-0479">Metal-binding</keyword>
<accession>A0A1Q9JEP2</accession>
<evidence type="ECO:0000256" key="2">
    <source>
        <dbReference type="ARBA" id="ARBA00005806"/>
    </source>
</evidence>
<evidence type="ECO:0000256" key="3">
    <source>
        <dbReference type="ARBA" id="ARBA00023014"/>
    </source>
</evidence>
<organism evidence="4 5">
    <name type="scientific">Hornefia porci</name>
    <dbReference type="NCBI Taxonomy" id="2652292"/>
    <lineage>
        <taxon>Bacteria</taxon>
        <taxon>Bacillati</taxon>
        <taxon>Bacillota</taxon>
        <taxon>Clostridia</taxon>
        <taxon>Peptostreptococcales</taxon>
        <taxon>Anaerovoracaceae</taxon>
        <taxon>Hornefia</taxon>
    </lineage>
</organism>
<keyword evidence="5" id="KW-1185">Reference proteome</keyword>
<proteinExistence type="inferred from homology"/>
<dbReference type="PANTHER" id="PTHR30548:SF2">
    <property type="entry name" value="2-HYDROXYACYL-COA DEHYDRATASE,D-COMPONENT"/>
    <property type="match status" value="1"/>
</dbReference>